<dbReference type="EMBL" id="RWGY01000029">
    <property type="protein sequence ID" value="TVU18185.1"/>
    <property type="molecule type" value="Genomic_DNA"/>
</dbReference>
<name>A0A5J9U3Q4_9POAL</name>
<keyword evidence="2" id="KW-1185">Reference proteome</keyword>
<organism evidence="1 2">
    <name type="scientific">Eragrostis curvula</name>
    <name type="common">weeping love grass</name>
    <dbReference type="NCBI Taxonomy" id="38414"/>
    <lineage>
        <taxon>Eukaryota</taxon>
        <taxon>Viridiplantae</taxon>
        <taxon>Streptophyta</taxon>
        <taxon>Embryophyta</taxon>
        <taxon>Tracheophyta</taxon>
        <taxon>Spermatophyta</taxon>
        <taxon>Magnoliopsida</taxon>
        <taxon>Liliopsida</taxon>
        <taxon>Poales</taxon>
        <taxon>Poaceae</taxon>
        <taxon>PACMAD clade</taxon>
        <taxon>Chloridoideae</taxon>
        <taxon>Eragrostideae</taxon>
        <taxon>Eragrostidinae</taxon>
        <taxon>Eragrostis</taxon>
    </lineage>
</organism>
<gene>
    <name evidence="1" type="ORF">EJB05_34264</name>
</gene>
<accession>A0A5J9U3Q4</accession>
<protein>
    <submittedName>
        <fullName evidence="1">Uncharacterized protein</fullName>
    </submittedName>
</protein>
<dbReference type="AlphaFoldDB" id="A0A5J9U3Q4"/>
<reference evidence="1 2" key="1">
    <citation type="journal article" date="2019" name="Sci. Rep.">
        <title>A high-quality genome of Eragrostis curvula grass provides insights into Poaceae evolution and supports new strategies to enhance forage quality.</title>
        <authorList>
            <person name="Carballo J."/>
            <person name="Santos B.A.C.M."/>
            <person name="Zappacosta D."/>
            <person name="Garbus I."/>
            <person name="Selva J.P."/>
            <person name="Gallo C.A."/>
            <person name="Diaz A."/>
            <person name="Albertini E."/>
            <person name="Caccamo M."/>
            <person name="Echenique V."/>
        </authorList>
    </citation>
    <scope>NUCLEOTIDE SEQUENCE [LARGE SCALE GENOMIC DNA]</scope>
    <source>
        <strain evidence="2">cv. Victoria</strain>
        <tissue evidence="1">Leaf</tissue>
    </source>
</reference>
<dbReference type="Gramene" id="TVU18185">
    <property type="protein sequence ID" value="TVU18185"/>
    <property type="gene ID" value="EJB05_34264"/>
</dbReference>
<comment type="caution">
    <text evidence="1">The sequence shown here is derived from an EMBL/GenBank/DDBJ whole genome shotgun (WGS) entry which is preliminary data.</text>
</comment>
<evidence type="ECO:0000313" key="2">
    <source>
        <dbReference type="Proteomes" id="UP000324897"/>
    </source>
</evidence>
<proteinExistence type="predicted"/>
<sequence length="121" mass="13844">MVEEPAVVKAHIASSIYCYKIAAQARTLQAGELLGEGVPSTNQLKKSRCKKVNKEPAEMARDTFHSIFLFRLCHFACAVDFYDSCCKNSEEFGSQNFKIASKYDYWYLWNKKISSFYVLCS</sequence>
<evidence type="ECO:0000313" key="1">
    <source>
        <dbReference type="EMBL" id="TVU18185.1"/>
    </source>
</evidence>
<dbReference type="Proteomes" id="UP000324897">
    <property type="component" value="Chromosome 7"/>
</dbReference>